<dbReference type="EMBL" id="CP060007">
    <property type="protein sequence ID" value="QNA45394.1"/>
    <property type="molecule type" value="Genomic_DNA"/>
</dbReference>
<dbReference type="Gene3D" id="1.20.120.450">
    <property type="entry name" value="dinb family like domain"/>
    <property type="match status" value="1"/>
</dbReference>
<dbReference type="KEGG" id="lacs:H4075_04115"/>
<reference evidence="2" key="1">
    <citation type="submission" date="2020-08" db="EMBL/GenBank/DDBJ databases">
        <title>Lacibacter sp. S13-6-6 genome sequencing.</title>
        <authorList>
            <person name="Jin L."/>
        </authorList>
    </citation>
    <scope>NUCLEOTIDE SEQUENCE [LARGE SCALE GENOMIC DNA]</scope>
    <source>
        <strain evidence="2">S13-6-6</strain>
    </source>
</reference>
<protein>
    <submittedName>
        <fullName evidence="1">DUF1569 domain-containing protein</fullName>
    </submittedName>
</protein>
<sequence>MKTVFDAAVRDELVSRINSLTLQNNAQWGKMTVSQMLKHCILCDEMFFGKLFIKRVFIGRLLGPMMLKKVLKDDRGFGRNSPTSQLLKTTGQNCDIDLHKKEWISNIEQFAVYNNANFIHPFFGLMTKDQVGLFAYKHADHHLRQFGA</sequence>
<organism evidence="1 2">
    <name type="scientific">Lacibacter sediminis</name>
    <dbReference type="NCBI Taxonomy" id="2760713"/>
    <lineage>
        <taxon>Bacteria</taxon>
        <taxon>Pseudomonadati</taxon>
        <taxon>Bacteroidota</taxon>
        <taxon>Chitinophagia</taxon>
        <taxon>Chitinophagales</taxon>
        <taxon>Chitinophagaceae</taxon>
        <taxon>Lacibacter</taxon>
    </lineage>
</organism>
<dbReference type="InterPro" id="IPR034660">
    <property type="entry name" value="DinB/YfiT-like"/>
</dbReference>
<dbReference type="InterPro" id="IPR011463">
    <property type="entry name" value="DUF1569"/>
</dbReference>
<dbReference type="Proteomes" id="UP000515344">
    <property type="component" value="Chromosome"/>
</dbReference>
<keyword evidence="2" id="KW-1185">Reference proteome</keyword>
<evidence type="ECO:0000313" key="1">
    <source>
        <dbReference type="EMBL" id="QNA45394.1"/>
    </source>
</evidence>
<name>A0A7G5XIU1_9BACT</name>
<proteinExistence type="predicted"/>
<gene>
    <name evidence="1" type="ORF">H4075_04115</name>
</gene>
<evidence type="ECO:0000313" key="2">
    <source>
        <dbReference type="Proteomes" id="UP000515344"/>
    </source>
</evidence>
<dbReference type="RefSeq" id="WP_182804419.1">
    <property type="nucleotide sequence ID" value="NZ_CP060007.1"/>
</dbReference>
<dbReference type="AlphaFoldDB" id="A0A7G5XIU1"/>
<accession>A0A7G5XIU1</accession>
<dbReference type="Pfam" id="PF07606">
    <property type="entry name" value="DUF1569"/>
    <property type="match status" value="1"/>
</dbReference>